<feature type="region of interest" description="Disordered" evidence="1">
    <location>
        <begin position="2032"/>
        <end position="2056"/>
    </location>
</feature>
<feature type="region of interest" description="Disordered" evidence="1">
    <location>
        <begin position="2386"/>
        <end position="2414"/>
    </location>
</feature>
<feature type="domain" description="DUF7507" evidence="5">
    <location>
        <begin position="2297"/>
        <end position="2402"/>
    </location>
</feature>
<feature type="domain" description="DUF7507" evidence="5">
    <location>
        <begin position="3244"/>
        <end position="3348"/>
    </location>
</feature>
<feature type="transmembrane region" description="Helical" evidence="2">
    <location>
        <begin position="3597"/>
        <end position="3623"/>
    </location>
</feature>
<sequence length="3631" mass="358769">MVISPVVPMADAYQRPTTGAGASITYPSGVTVTASQAGAGGKSVSAATVGFGTTAGYGYLASDYTPAVPNNSPGITLGVPGQPTSASCPDYGLCTGIGTFTFTFSQPVLNPHMHIDELGGVATQSSTVNNVTTTTTNSTSTRLTLTTPGATMAVASGRNIAITGGNTIESPTKTMDVNCTSGSPAPGCGTVAITGLVSSLTFSVSSFTALRAGTAASNFHAFDAFPVSFTFDEDFGDAPASYDQGNAARAVVSDVHLGAGISADNINVANAVASPNSSATAALDTLDDGVALPPLRAGDTSYSATVAISGASKAGTTCGWVDFNQNGIFDNPSEQACASFAAGATSATLNWSGLSGIVPGQTYARFRVGYTAAQIQSPIGASDSGEVEDYALTVGLAPISCSVLYGLDQTKTASSNLLWTVDPATGAATLAGGFTNPSADLMNSLALAGNTLLAVREASGLTTTTIQTLNAVTGAETSTVVSLGQTVVGGLKVGAYNPATGYYYFGFFTGTQLVLFAYNVATSTFVGQVGFIATGAAGGDIAFDGSGRLYAVIGSSTAYAVRVTNDPVPTTAGNVSIANTAIASGPSTSFGGVGFGPDGFLYVTGAGDTLTKFNPSSGATVSTTTLTPTTPGIGDLASCGAPYTMQVQKNLPNGRVVASDQFGLSVTGGGLSQGNTGTTTGTETGVQNQSFTEIAGPVLGLPGTTYTIAETGSGGANLGNYASTYQCVDTLHGNAVVASGSAATGTFTMPSVAGGANVVCTFTNTPSLPAISLTKVPSSPTFTAGVPVTYTFTATNTGTVALSAVTISEGAFNGSGAMSALSCGPVQPATLAPGAVLTCTATYTPTQADVDRGNITNAASVTGNPPTGPPVTANANATITSAPNPGVSLVKSVAETDLTGAGQVLHYSFVVTNTGNVTLAPVTVSETAFSGTGTPMSITCPAGAASLAPGAQVTCTATYTLTQADVDSGQVTNTAVAHGTPPSGPVVDSPPSSAAVPGTLSPAMTFSKTADASAVTSPAQVGQLITYHFSSTNTGNTTLTGVVINDGLAGLSPLTYTWPGTPGTLLPGQTVTATATYALTQADIDAGHVANSATTTGTPPSGPPVTPPPGTTDTPLVAGPAVSLVKSVAETDLTGVGQVLHYSFLVTNTGNVTLAPVTVAESAFTGTGTAPVITCPAGATSLAPGAQVNCTATYTVTQADVDAGRVDNTAVAHGTPPTGAVVDSPPSSASVPGTSNPAMTFSKTADAAAVTSPAQVGQLITYHFTSTNTGNVTLTGVVINDPLVGLSPLTYTWPGTPGTLAPGQSVTATATYAVTQADIDAGHVANSATTTGTPPSGPPVTPPPGTTDTPLTPGPAMTFTKTADASAVTSPAQVGQLITYNFTAMNTGNVTLTGVVINDGLAGLSPLTYIWPGIAGTLAPGEAVTATATYALTQADIDAGHVANSATTTGTPPSGPPVTPPPGTTDTPLAAGPAVSLVKSVAETDLTGAGQVLHYSFVVTNTGNVTLAPVTVAETSFSGTGTAPVITCPAGATSLAPGASVTCTATYAVTQADFDSGQVTNTAVAHGTPPSGPVVDSPPSSASVPGTSSPAMTFSKTADASAVQNPSQVGDVITYHFTSTNTGNVTLTGVVISDPLPGLSALTYTWPGTAGTLLPGQTVTATATYAITQADIDAGHVANSATTTGTPPSGPPVTPPPGTTDTPLTPAPAMTFSKTADASAVQNPSQVGDVITYNFTATNTGNVTLTNVVINDGLVGLSPLTYTWPGTAGTLAPGEVVTATATYAITQADIDAGHVANSATTTGTPPSGPPVTPPPGTTDTPLTPAPAMTFSKTADASAVQNPSQVGDVISYHFTATNTGNVTLTGVVINDGLAGLSPLTYTWPGTPGTLLPGEVVTATATYAITQADIDAGHVANSATTTGTPPSGPPVTPPPGTTDTPLTPAPAMTFSKTADASAVQNPSQVGDVITYNFTATNTGNVTLTGVVINDGLAGLSPLTYTWPGTPGTLLPGEVVTATATYAVTQADIDAGHVANSATTTGTPPSGPPVTPPPGTTDTPLVANPAMTFSKTADASAVQNPSQVGDVITYNFTATNTGNVTLTGVIINDGLVGLSPLTYTWPGTPGTLLPGESVTATATYAVTQSDIDAGHVANSATTTGTPPSGPPVTPPPGTTDTPLTSNPAMTFSKTADASAVQNPSQVGDVITYNFTATNTGNVTLTGVVINDGLVGLSPLTYTWPGTPGTLLPGEVVTATASYAITQADIDAGHVANSATTTGTPPSGPPVTPPPGTTDTPLTSNPAMTFSKTADSSAVTSPAVVGQVITYNFTATNTGNVTLTGVVINDGLVGLSPLTYTWPGTPGTLLPGETVTASATYAITQADIDAGHVANSATTTGTPPSGPPVTPPPGTTDTPLTPAPAMTFSKTADSSAVQNPSQVGDVITYNFTATNTGNVTLTGVVINDGLAGLSPLTYTWPGTPGTLLPGEVVTATATYAITQADIDAGHVANSATTTGTPPSGPPVTPPPGTTDTPLVANPAMTFSKTADASAVQNPSQVGDVITYNFTATNTGNVTLTGVVINDGLVGLSPLAYTWPGTPGTLLPGEVVTATATYSITQADIDAGHVANSATTTGTPPSGPPVTPPPGTTDTPLVANPAMTFSKTADASAVQNPSQVGDVITYHFTATNTGNVTLTGVVINDGLVGLSPLTYTWPGTPGTLLPGEVVTASATYAVTQADIDAGHVANSATTTGTPPSGPPVTPPPGTTDTPLTPAPAMTFSKTADASAVQNPSQVGDVITYHFTATNTGNVTLTGVVINDGLVGLSPLTYTWPGTPGTLLPGEVVTATASYAVTQSDIDAGHVANSATTTGTPPSGPPVTPPPGTTDTPLTPAPAMTFSKTADASAVQNPSQVGDVITYHFTATNTGNVTLTGVTINDGLVGLSPLTYTWPGVAGTLAPGEVVTATATYSITQADIDAGHVANSATTTGTPPSGPPVTPPPGTTDTPLTPAPAMTFSKTADASAVQSPSQVGDVITYHFTATNTGNVTLTGVTINDGLVGLSPLTYTWPGVAGTLAPGEVVTATATYAITQADIDAGHVANSATTTGTPPSGPPVTPPPGTTDTPLPPAPAVSLVKSVAETSLTGAGQVLHYSFLVTNTGNVTLAPVTVTETAFTGTGAAPVVTCPGPPNAVIPLDPGESITCTATYTVTQADVDAGFVDNTAVAHGTPPTGQIVDSPPSSASVPADQRPGLLLTKVADASAVQDPAVVGDVITYHFTATNTGNTTLTGVSIVDGLAGLSPLTYVWPGTPGTLAPGEVVTASATYAITQADIDAGHVANSATTTGGPSTPPVTTDTPLPPGPGLSFAKTADASAVRNPAKVGDLVTYNFTASNTGNVTLTGVAIHDGLVGLSALTYTWPGTRGTLSPGQMVTATATYPLRQADIDAGHVANSATTTGTPPSGPPLTPPPSTTDTPLPQGPAMSFAKTADASHVQNPAKVGDVITYHFTATNTGNVTLTGVVINDKLVGLSELSYSWPGVAGTLTPGQTVTATATYALTQSDINAEKVVNTATIEGTPPTGPPVTPPPGVAVVDLPPIPQAPPLAYTGASLAGLGVGVLAILLGGLFMVISRRKRSRA</sequence>
<feature type="region of interest" description="Disordered" evidence="1">
    <location>
        <begin position="1678"/>
        <end position="1706"/>
    </location>
</feature>
<feature type="compositionally biased region" description="Pro residues" evidence="1">
    <location>
        <begin position="2042"/>
        <end position="2052"/>
    </location>
</feature>
<feature type="domain" description="DUF7507" evidence="5">
    <location>
        <begin position="1825"/>
        <end position="1930"/>
    </location>
</feature>
<feature type="region of interest" description="Disordered" evidence="1">
    <location>
        <begin position="2857"/>
        <end position="2890"/>
    </location>
</feature>
<feature type="region of interest" description="Disordered" evidence="1">
    <location>
        <begin position="2740"/>
        <end position="2764"/>
    </location>
</feature>
<reference evidence="6 7" key="1">
    <citation type="submission" date="2020-07" db="EMBL/GenBank/DDBJ databases">
        <title>Sequencing the genomes of 1000 actinobacteria strains.</title>
        <authorList>
            <person name="Klenk H.-P."/>
        </authorList>
    </citation>
    <scope>NUCLEOTIDE SEQUENCE [LARGE SCALE GENOMIC DNA]</scope>
    <source>
        <strain evidence="6 7">DSM 102047</strain>
    </source>
</reference>
<feature type="domain" description="DUF7507" evidence="5">
    <location>
        <begin position="2061"/>
        <end position="2166"/>
    </location>
</feature>
<dbReference type="InterPro" id="IPR047589">
    <property type="entry name" value="DUF11_rpt"/>
</dbReference>
<dbReference type="NCBIfam" id="TIGR01451">
    <property type="entry name" value="B_ant_repeat"/>
    <property type="match status" value="19"/>
</dbReference>
<feature type="compositionally biased region" description="Pro residues" evidence="1">
    <location>
        <begin position="1688"/>
        <end position="1698"/>
    </location>
</feature>
<comment type="caution">
    <text evidence="6">The sequence shown here is derived from an EMBL/GenBank/DDBJ whole genome shotgun (WGS) entry which is preliminary data.</text>
</comment>
<feature type="compositionally biased region" description="Pro residues" evidence="1">
    <location>
        <begin position="2278"/>
        <end position="2288"/>
    </location>
</feature>
<feature type="compositionally biased region" description="Pro residues" evidence="1">
    <location>
        <begin position="2160"/>
        <end position="2170"/>
    </location>
</feature>
<feature type="compositionally biased region" description="Low complexity" evidence="1">
    <location>
        <begin position="985"/>
        <end position="998"/>
    </location>
</feature>
<feature type="compositionally biased region" description="Pro residues" evidence="1">
    <location>
        <begin position="2514"/>
        <end position="2524"/>
    </location>
</feature>
<feature type="domain" description="DUF7507" evidence="5">
    <location>
        <begin position="1001"/>
        <end position="1106"/>
    </location>
</feature>
<feature type="region of interest" description="Disordered" evidence="1">
    <location>
        <begin position="1090"/>
        <end position="1113"/>
    </location>
</feature>
<feature type="compositionally biased region" description="Polar residues" evidence="1">
    <location>
        <begin position="2294"/>
        <end position="2307"/>
    </location>
</feature>
<dbReference type="Pfam" id="PF20674">
    <property type="entry name" value="SpaA_3"/>
    <property type="match status" value="1"/>
</dbReference>
<dbReference type="InterPro" id="IPR006626">
    <property type="entry name" value="PbH1"/>
</dbReference>
<feature type="domain" description="DUF7507" evidence="5">
    <location>
        <begin position="1707"/>
        <end position="1812"/>
    </location>
</feature>
<feature type="domain" description="SpaA-like prealbumin fold" evidence="4">
    <location>
        <begin position="644"/>
        <end position="766"/>
    </location>
</feature>
<feature type="domain" description="DUF7507" evidence="5">
    <location>
        <begin position="1473"/>
        <end position="1577"/>
    </location>
</feature>
<feature type="region of interest" description="Disordered" evidence="1">
    <location>
        <begin position="3444"/>
        <end position="3473"/>
    </location>
</feature>
<organism evidence="6 7">
    <name type="scientific">Psychromicrobium silvestre</name>
    <dbReference type="NCBI Taxonomy" id="1645614"/>
    <lineage>
        <taxon>Bacteria</taxon>
        <taxon>Bacillati</taxon>
        <taxon>Actinomycetota</taxon>
        <taxon>Actinomycetes</taxon>
        <taxon>Micrococcales</taxon>
        <taxon>Micrococcaceae</taxon>
        <taxon>Psychromicrobium</taxon>
    </lineage>
</organism>
<feature type="compositionally biased region" description="Pro residues" evidence="1">
    <location>
        <begin position="2868"/>
        <end position="2878"/>
    </location>
</feature>
<feature type="compositionally biased region" description="Pro residues" evidence="1">
    <location>
        <begin position="1335"/>
        <end position="1345"/>
    </location>
</feature>
<feature type="compositionally biased region" description="Pro residues" evidence="1">
    <location>
        <begin position="2986"/>
        <end position="2996"/>
    </location>
</feature>
<evidence type="ECO:0000259" key="4">
    <source>
        <dbReference type="Pfam" id="PF20674"/>
    </source>
</evidence>
<feature type="domain" description="DUF7507" evidence="5">
    <location>
        <begin position="769"/>
        <end position="873"/>
    </location>
</feature>
<dbReference type="InterPro" id="IPR051172">
    <property type="entry name" value="Chlamydia_OmcB"/>
</dbReference>
<keyword evidence="2" id="KW-0812">Transmembrane</keyword>
<feature type="region of interest" description="Disordered" evidence="1">
    <location>
        <begin position="1561"/>
        <end position="1591"/>
    </location>
</feature>
<feature type="region of interest" description="Disordered" evidence="1">
    <location>
        <begin position="2976"/>
        <end position="3000"/>
    </location>
</feature>
<feature type="domain" description="DUF7507" evidence="5">
    <location>
        <begin position="1943"/>
        <end position="2048"/>
    </location>
</feature>
<feature type="domain" description="DUF7507" evidence="5">
    <location>
        <begin position="2887"/>
        <end position="2992"/>
    </location>
</feature>
<feature type="domain" description="DUF7507" evidence="5">
    <location>
        <begin position="3123"/>
        <end position="3231"/>
    </location>
</feature>
<feature type="region of interest" description="Disordered" evidence="1">
    <location>
        <begin position="2149"/>
        <end position="2182"/>
    </location>
</feature>
<feature type="domain" description="DUF7507" evidence="5">
    <location>
        <begin position="884"/>
        <end position="989"/>
    </location>
</feature>
<feature type="region of interest" description="Disordered" evidence="1">
    <location>
        <begin position="3221"/>
        <end position="3240"/>
    </location>
</feature>
<feature type="compositionally biased region" description="Pro residues" evidence="1">
    <location>
        <begin position="1453"/>
        <end position="1463"/>
    </location>
</feature>
<feature type="compositionally biased region" description="Pro residues" evidence="1">
    <location>
        <begin position="1806"/>
        <end position="1816"/>
    </location>
</feature>
<dbReference type="EMBL" id="JACBYQ010000002">
    <property type="protein sequence ID" value="NYE95987.1"/>
    <property type="molecule type" value="Genomic_DNA"/>
</dbReference>
<feature type="compositionally biased region" description="Pro residues" evidence="1">
    <location>
        <begin position="2750"/>
        <end position="2760"/>
    </location>
</feature>
<dbReference type="Pfam" id="PF20009">
    <property type="entry name" value="GEVED"/>
    <property type="match status" value="1"/>
</dbReference>
<feature type="domain" description="DUF7507" evidence="5">
    <location>
        <begin position="2533"/>
        <end position="2638"/>
    </location>
</feature>
<feature type="region of interest" description="Disordered" evidence="1">
    <location>
        <begin position="2505"/>
        <end position="2525"/>
    </location>
</feature>
<feature type="region of interest" description="Disordered" evidence="1">
    <location>
        <begin position="2268"/>
        <end position="2307"/>
    </location>
</feature>
<feature type="domain" description="DUF7507" evidence="5">
    <location>
        <begin position="3356"/>
        <end position="3460"/>
    </location>
</feature>
<evidence type="ECO:0000259" key="3">
    <source>
        <dbReference type="Pfam" id="PF20009"/>
    </source>
</evidence>
<feature type="domain" description="DUF7507" evidence="5">
    <location>
        <begin position="2179"/>
        <end position="2284"/>
    </location>
</feature>
<dbReference type="InterPro" id="IPR045474">
    <property type="entry name" value="GEVED"/>
</dbReference>
<dbReference type="SMART" id="SM00710">
    <property type="entry name" value="PbH1"/>
    <property type="match status" value="18"/>
</dbReference>
<dbReference type="RefSeq" id="WP_179389702.1">
    <property type="nucleotide sequence ID" value="NZ_JACBYQ010000002.1"/>
</dbReference>
<feature type="domain" description="DUF7507" evidence="5">
    <location>
        <begin position="3474"/>
        <end position="3578"/>
    </location>
</feature>
<feature type="compositionally biased region" description="Pro residues" evidence="1">
    <location>
        <begin position="1100"/>
        <end position="1110"/>
    </location>
</feature>
<evidence type="ECO:0000259" key="5">
    <source>
        <dbReference type="Pfam" id="PF24346"/>
    </source>
</evidence>
<keyword evidence="2" id="KW-1133">Transmembrane helix</keyword>
<feature type="compositionally biased region" description="Pro residues" evidence="1">
    <location>
        <begin position="2632"/>
        <end position="2642"/>
    </location>
</feature>
<feature type="region of interest" description="Disordered" evidence="1">
    <location>
        <begin position="1797"/>
        <end position="1820"/>
    </location>
</feature>
<feature type="region of interest" description="Disordered" evidence="1">
    <location>
        <begin position="3094"/>
        <end position="3121"/>
    </location>
</feature>
<keyword evidence="7" id="KW-1185">Reference proteome</keyword>
<feature type="compositionally biased region" description="Pro residues" evidence="1">
    <location>
        <begin position="2396"/>
        <end position="2406"/>
    </location>
</feature>
<feature type="region of interest" description="Disordered" evidence="1">
    <location>
        <begin position="1443"/>
        <end position="1471"/>
    </location>
</feature>
<feature type="region of interest" description="Disordered" evidence="1">
    <location>
        <begin position="2622"/>
        <end position="2646"/>
    </location>
</feature>
<dbReference type="Proteomes" id="UP000521748">
    <property type="component" value="Unassembled WGS sequence"/>
</dbReference>
<feature type="compositionally biased region" description="Pro residues" evidence="1">
    <location>
        <begin position="1924"/>
        <end position="1934"/>
    </location>
</feature>
<dbReference type="InterPro" id="IPR048834">
    <property type="entry name" value="SpaA_pre-album"/>
</dbReference>
<protein>
    <submittedName>
        <fullName evidence="6">Putative repeat protein (TIGR01451 family)</fullName>
    </submittedName>
</protein>
<feature type="domain" description="DUF7507" evidence="5">
    <location>
        <begin position="1589"/>
        <end position="1694"/>
    </location>
</feature>
<feature type="compositionally biased region" description="Pro residues" evidence="1">
    <location>
        <begin position="3104"/>
        <end position="3121"/>
    </location>
</feature>
<evidence type="ECO:0000256" key="1">
    <source>
        <dbReference type="SAM" id="MobiDB-lite"/>
    </source>
</evidence>
<feature type="region of interest" description="Disordered" evidence="1">
    <location>
        <begin position="1915"/>
        <end position="1938"/>
    </location>
</feature>
<dbReference type="InterPro" id="IPR055354">
    <property type="entry name" value="DUF7507"/>
</dbReference>
<feature type="compositionally biased region" description="Low complexity" evidence="1">
    <location>
        <begin position="2879"/>
        <end position="2890"/>
    </location>
</feature>
<feature type="domain" description="DUF7507" evidence="5">
    <location>
        <begin position="3005"/>
        <end position="3110"/>
    </location>
</feature>
<feature type="domain" description="DUF7507" evidence="5">
    <location>
        <begin position="1355"/>
        <end position="1459"/>
    </location>
</feature>
<feature type="region of interest" description="Disordered" evidence="1">
    <location>
        <begin position="973"/>
        <end position="998"/>
    </location>
</feature>
<dbReference type="PANTHER" id="PTHR34819:SF5">
    <property type="entry name" value="CONSERVED REPEAT DOMAIN PROTEIN"/>
    <property type="match status" value="1"/>
</dbReference>
<feature type="compositionally biased region" description="Low complexity" evidence="1">
    <location>
        <begin position="3229"/>
        <end position="3240"/>
    </location>
</feature>
<name>A0A7Y9LUT9_9MICC</name>
<feature type="domain" description="GEVED" evidence="3">
    <location>
        <begin position="319"/>
        <end position="392"/>
    </location>
</feature>
<feature type="domain" description="DUF7507" evidence="5">
    <location>
        <begin position="2769"/>
        <end position="2874"/>
    </location>
</feature>
<proteinExistence type="predicted"/>
<feature type="region of interest" description="Disordered" evidence="1">
    <location>
        <begin position="1325"/>
        <end position="1349"/>
    </location>
</feature>
<keyword evidence="2" id="KW-0472">Membrane</keyword>
<feature type="compositionally biased region" description="Low complexity" evidence="1">
    <location>
        <begin position="1567"/>
        <end position="1586"/>
    </location>
</feature>
<accession>A0A7Y9LUT9</accession>
<dbReference type="Pfam" id="PF24346">
    <property type="entry name" value="DUF7507"/>
    <property type="match status" value="24"/>
</dbReference>
<dbReference type="PANTHER" id="PTHR34819">
    <property type="entry name" value="LARGE CYSTEINE-RICH PERIPLASMIC PROTEIN OMCB"/>
    <property type="match status" value="1"/>
</dbReference>
<evidence type="ECO:0000256" key="2">
    <source>
        <dbReference type="SAM" id="Phobius"/>
    </source>
</evidence>
<feature type="domain" description="DUF7507" evidence="5">
    <location>
        <begin position="2415"/>
        <end position="2520"/>
    </location>
</feature>
<dbReference type="SUPFAM" id="SSF101898">
    <property type="entry name" value="NHL repeat"/>
    <property type="match status" value="1"/>
</dbReference>
<evidence type="ECO:0000313" key="7">
    <source>
        <dbReference type="Proteomes" id="UP000521748"/>
    </source>
</evidence>
<evidence type="ECO:0000313" key="6">
    <source>
        <dbReference type="EMBL" id="NYE95987.1"/>
    </source>
</evidence>
<feature type="domain" description="DUF7507" evidence="5">
    <location>
        <begin position="1120"/>
        <end position="1224"/>
    </location>
</feature>
<feature type="compositionally biased region" description="Pro residues" evidence="1">
    <location>
        <begin position="3454"/>
        <end position="3464"/>
    </location>
</feature>
<feature type="domain" description="DUF7507" evidence="5">
    <location>
        <begin position="2651"/>
        <end position="2756"/>
    </location>
</feature>
<feature type="domain" description="DUF7507" evidence="5">
    <location>
        <begin position="1236"/>
        <end position="1341"/>
    </location>
</feature>
<gene>
    <name evidence="6" type="ORF">FHU41_002237</name>
</gene>